<comment type="similarity">
    <text evidence="1">Belongs to the polysaccharide synthase family.</text>
</comment>
<evidence type="ECO:0000259" key="3">
    <source>
        <dbReference type="Pfam" id="PF02719"/>
    </source>
</evidence>
<dbReference type="InterPro" id="IPR051203">
    <property type="entry name" value="Polysaccharide_Synthase-Rel"/>
</dbReference>
<keyword evidence="2" id="KW-0472">Membrane</keyword>
<evidence type="ECO:0000313" key="4">
    <source>
        <dbReference type="EMBL" id="SDZ89157.1"/>
    </source>
</evidence>
<name>A0A1H3WPP6_SELRU</name>
<feature type="domain" description="Polysaccharide biosynthesis protein CapD-like" evidence="3">
    <location>
        <begin position="283"/>
        <end position="566"/>
    </location>
</feature>
<dbReference type="CDD" id="cd05237">
    <property type="entry name" value="UDP_invert_4-6DH_SDR_e"/>
    <property type="match status" value="1"/>
</dbReference>
<dbReference type="InterPro" id="IPR036291">
    <property type="entry name" value="NAD(P)-bd_dom_sf"/>
</dbReference>
<dbReference type="Proteomes" id="UP000183469">
    <property type="component" value="Unassembled WGS sequence"/>
</dbReference>
<evidence type="ECO:0000256" key="1">
    <source>
        <dbReference type="ARBA" id="ARBA00007430"/>
    </source>
</evidence>
<dbReference type="SUPFAM" id="SSF51735">
    <property type="entry name" value="NAD(P)-binding Rossmann-fold domains"/>
    <property type="match status" value="2"/>
</dbReference>
<dbReference type="RefSeq" id="WP_081349988.1">
    <property type="nucleotide sequence ID" value="NZ_FNQG01000004.1"/>
</dbReference>
<dbReference type="PANTHER" id="PTHR43318:SF1">
    <property type="entry name" value="POLYSACCHARIDE BIOSYNTHESIS PROTEIN EPSC-RELATED"/>
    <property type="match status" value="1"/>
</dbReference>
<proteinExistence type="inferred from homology"/>
<dbReference type="AlphaFoldDB" id="A0A1H3WPP6"/>
<dbReference type="Pfam" id="PF13727">
    <property type="entry name" value="CoA_binding_3"/>
    <property type="match status" value="1"/>
</dbReference>
<protein>
    <submittedName>
        <fullName evidence="4">NDP-sugar epimerase, includes UDP-GlcNAc-inverting 4,6-dehydratase FlaA1 and capsular polysaccharide biosynthesis protein EpsC</fullName>
    </submittedName>
</protein>
<keyword evidence="2" id="KW-1133">Transmembrane helix</keyword>
<reference evidence="4 5" key="1">
    <citation type="submission" date="2016-10" db="EMBL/GenBank/DDBJ databases">
        <authorList>
            <person name="de Groot N.N."/>
        </authorList>
    </citation>
    <scope>NUCLEOTIDE SEQUENCE [LARGE SCALE GENOMIC DNA]</scope>
    <source>
        <strain evidence="4 5">DSM 2872</strain>
    </source>
</reference>
<dbReference type="OrthoDB" id="9803111at2"/>
<dbReference type="Gene3D" id="3.40.50.720">
    <property type="entry name" value="NAD(P)-binding Rossmann-like Domain"/>
    <property type="match status" value="2"/>
</dbReference>
<evidence type="ECO:0000256" key="2">
    <source>
        <dbReference type="SAM" id="Phobius"/>
    </source>
</evidence>
<dbReference type="Pfam" id="PF02719">
    <property type="entry name" value="Polysacc_synt_2"/>
    <property type="match status" value="1"/>
</dbReference>
<organism evidence="4 5">
    <name type="scientific">Selenomonas ruminantium</name>
    <dbReference type="NCBI Taxonomy" id="971"/>
    <lineage>
        <taxon>Bacteria</taxon>
        <taxon>Bacillati</taxon>
        <taxon>Bacillota</taxon>
        <taxon>Negativicutes</taxon>
        <taxon>Selenomonadales</taxon>
        <taxon>Selenomonadaceae</taxon>
        <taxon>Selenomonas</taxon>
    </lineage>
</organism>
<feature type="transmembrane region" description="Helical" evidence="2">
    <location>
        <begin position="12"/>
        <end position="31"/>
    </location>
</feature>
<feature type="transmembrane region" description="Helical" evidence="2">
    <location>
        <begin position="78"/>
        <end position="103"/>
    </location>
</feature>
<evidence type="ECO:0000313" key="5">
    <source>
        <dbReference type="Proteomes" id="UP000183469"/>
    </source>
</evidence>
<gene>
    <name evidence="4" type="ORF">SAMN05660648_01091</name>
</gene>
<accession>A0A1H3WPP6</accession>
<feature type="transmembrane region" description="Helical" evidence="2">
    <location>
        <begin position="43"/>
        <end position="66"/>
    </location>
</feature>
<dbReference type="EMBL" id="FNQG01000004">
    <property type="protein sequence ID" value="SDZ89157.1"/>
    <property type="molecule type" value="Genomic_DNA"/>
</dbReference>
<dbReference type="InterPro" id="IPR003869">
    <property type="entry name" value="Polysac_CapD-like"/>
</dbReference>
<dbReference type="PANTHER" id="PTHR43318">
    <property type="entry name" value="UDP-N-ACETYLGLUCOSAMINE 4,6-DEHYDRATASE"/>
    <property type="match status" value="1"/>
</dbReference>
<keyword evidence="2" id="KW-0812">Transmembrane</keyword>
<sequence length="611" mass="67896">MNFLQSIRDKFKLILIDAIILAIAPIFAVLLRFEGTLPAKELATVQSCIPWIVAASLAIFYFYGMYHRIWHYARMRDLVALIGAVSLSQALIFVIIVMTGTYMPRSIPIITWILTLGGIGASRLMFKINIDLVTESKGDRQNLLIVGAGDAGAMLVRELEQNSAATTNIVGFVDDDPKKKNGRLAGFPILGTVDELPPIVRAKAVDKIVIAIPSADGDTIRHIDNACRSTGAQVCIMPGIYSMVNGEIDMGEMREISLEDLLRRDPIQLDFEKITSYIAGKTVLITGAGGSIGSEISRQISRVGAKEIILLGRGENSIYEIHQELSRKFPEQNYHTVIANITDRERMARIFKRFHPQVVFHAAAHKHVPLMEIQPDEAVRNNIFGTKNVAELADENHAEIFVLISTDKAVNPTSVMGATKRTAELVLQEINQHSQTKFVTVRFGNVLGSRGSVVPLFEKQIAAGGPVTVTHKDMTRYFMTIPEAVQLVLQAGSQAEGGEVFLFDMGTPVKIKDMAEDLIRLHGLTPDRDIKILYTGLRPGEKLYEELLTSEEGTTSTKHKKIFKAQIQPLDEYDLHQSLQTLKETTDKQVILQTLKHMIPTYKSKQLENEN</sequence>